<sequence>MTEGLHVSQSQHSETPSTDFEDAAAGPVAHCLANGRLIVCSGPGGVGKTTTAAALGLRGALMGRKVIVLTIDPAKRLANSLGLDELTNTPQQIALDAHADELPDPGEGELWAMMLDQEQTFADLVRRHAPDRGALERAEENNIYKLLSTALHGMQEYMALEKLHDLYTGGYFDLVVLDTPPTKNALDFLETPKRASRFFDDRIVKWFLPDKSTKKGLLGRVFNPGALVQNLLAKIFGESFIGDLIEFFDTFQYLFEVLKDRGDMIEFILRDPQTYFLIICSADPRRIREALYFHEKLGTLDQEAQAFIINRVTPRFDLDDLEPLDAGEFSSLLARHGFKDAAQTTALREQLQTHYRALAERARKDRAAIAELAKKISEDRLQAIPLLGQDVHTLGALLKLSQWLTPSTTTA</sequence>
<dbReference type="Pfam" id="PF02374">
    <property type="entry name" value="ArsA_ATPase"/>
    <property type="match status" value="1"/>
</dbReference>
<reference evidence="3 4" key="1">
    <citation type="submission" date="2018-06" db="EMBL/GenBank/DDBJ databases">
        <title>Lujinxingia sediminis gen. nov. sp. nov., a new facultative anaerobic member of the class Deltaproteobacteria, and proposal of Lujinxingaceae fam. nov.</title>
        <authorList>
            <person name="Guo L.-Y."/>
            <person name="Li C.-M."/>
            <person name="Wang S."/>
            <person name="Du Z.-J."/>
        </authorList>
    </citation>
    <scope>NUCLEOTIDE SEQUENCE [LARGE SCALE GENOMIC DNA]</scope>
    <source>
        <strain evidence="3 4">FA350</strain>
    </source>
</reference>
<gene>
    <name evidence="3" type="ORF">DN745_16170</name>
</gene>
<evidence type="ECO:0000313" key="3">
    <source>
        <dbReference type="EMBL" id="AWV90767.1"/>
    </source>
</evidence>
<dbReference type="Proteomes" id="UP000249799">
    <property type="component" value="Chromosome"/>
</dbReference>
<dbReference type="EMBL" id="CP030032">
    <property type="protein sequence ID" value="AWV90767.1"/>
    <property type="molecule type" value="Genomic_DNA"/>
</dbReference>
<organism evidence="3 4">
    <name type="scientific">Bradymonas sediminis</name>
    <dbReference type="NCBI Taxonomy" id="1548548"/>
    <lineage>
        <taxon>Bacteria</taxon>
        <taxon>Deltaproteobacteria</taxon>
        <taxon>Bradymonadales</taxon>
        <taxon>Bradymonadaceae</taxon>
        <taxon>Bradymonas</taxon>
    </lineage>
</organism>
<dbReference type="GO" id="GO:0016887">
    <property type="term" value="F:ATP hydrolysis activity"/>
    <property type="evidence" value="ECO:0007669"/>
    <property type="project" value="InterPro"/>
</dbReference>
<dbReference type="GO" id="GO:0005524">
    <property type="term" value="F:ATP binding"/>
    <property type="evidence" value="ECO:0007669"/>
    <property type="project" value="InterPro"/>
</dbReference>
<name>A0A2Z4FP32_9DELT</name>
<evidence type="ECO:0000313" key="4">
    <source>
        <dbReference type="Proteomes" id="UP000249799"/>
    </source>
</evidence>
<dbReference type="Gene3D" id="3.40.50.300">
    <property type="entry name" value="P-loop containing nucleotide triphosphate hydrolases"/>
    <property type="match status" value="1"/>
</dbReference>
<feature type="domain" description="ArsA/GET3 Anion-transporting ATPase-like" evidence="2">
    <location>
        <begin position="36"/>
        <end position="317"/>
    </location>
</feature>
<proteinExistence type="predicted"/>
<dbReference type="AlphaFoldDB" id="A0A2Z4FP32"/>
<feature type="region of interest" description="Disordered" evidence="1">
    <location>
        <begin position="1"/>
        <end position="22"/>
    </location>
</feature>
<evidence type="ECO:0000256" key="1">
    <source>
        <dbReference type="SAM" id="MobiDB-lite"/>
    </source>
</evidence>
<dbReference type="CDD" id="cd02035">
    <property type="entry name" value="ArsA"/>
    <property type="match status" value="1"/>
</dbReference>
<dbReference type="PANTHER" id="PTHR10803:SF26">
    <property type="entry name" value="ANION TRANSPORTER ATPASE-RELATED"/>
    <property type="match status" value="1"/>
</dbReference>
<evidence type="ECO:0000259" key="2">
    <source>
        <dbReference type="Pfam" id="PF02374"/>
    </source>
</evidence>
<dbReference type="KEGG" id="bsed:DN745_16170"/>
<dbReference type="InterPro" id="IPR027417">
    <property type="entry name" value="P-loop_NTPase"/>
</dbReference>
<accession>A0A2Z4FP32</accession>
<dbReference type="SUPFAM" id="SSF52540">
    <property type="entry name" value="P-loop containing nucleoside triphosphate hydrolases"/>
    <property type="match status" value="1"/>
</dbReference>
<keyword evidence="4" id="KW-1185">Reference proteome</keyword>
<dbReference type="OrthoDB" id="5490584at2"/>
<protein>
    <recommendedName>
        <fullName evidence="2">ArsA/GET3 Anion-transporting ATPase-like domain-containing protein</fullName>
    </recommendedName>
</protein>
<feature type="compositionally biased region" description="Polar residues" evidence="1">
    <location>
        <begin position="7"/>
        <end position="18"/>
    </location>
</feature>
<dbReference type="PANTHER" id="PTHR10803">
    <property type="entry name" value="ARSENICAL PUMP-DRIVING ATPASE ARSENITE-TRANSLOCATING ATPASE"/>
    <property type="match status" value="1"/>
</dbReference>
<dbReference type="InterPro" id="IPR025723">
    <property type="entry name" value="ArsA/GET3_ATPase-like"/>
</dbReference>
<dbReference type="InterPro" id="IPR016300">
    <property type="entry name" value="ATPase_ArsA/GET3"/>
</dbReference>